<dbReference type="PROSITE" id="PS51257">
    <property type="entry name" value="PROKAR_LIPOPROTEIN"/>
    <property type="match status" value="1"/>
</dbReference>
<gene>
    <name evidence="1" type="ORF">BC781_109107</name>
</gene>
<dbReference type="EMBL" id="QGDO01000009">
    <property type="protein sequence ID" value="PWJ36091.1"/>
    <property type="molecule type" value="Genomic_DNA"/>
</dbReference>
<name>A0A315Z0Q4_SEDFL</name>
<dbReference type="RefSeq" id="WP_109622507.1">
    <property type="nucleotide sequence ID" value="NZ_QGDO01000009.1"/>
</dbReference>
<dbReference type="AlphaFoldDB" id="A0A315Z0Q4"/>
<organism evidence="1 2">
    <name type="scientific">Sediminitomix flava</name>
    <dbReference type="NCBI Taxonomy" id="379075"/>
    <lineage>
        <taxon>Bacteria</taxon>
        <taxon>Pseudomonadati</taxon>
        <taxon>Bacteroidota</taxon>
        <taxon>Cytophagia</taxon>
        <taxon>Cytophagales</taxon>
        <taxon>Flammeovirgaceae</taxon>
        <taxon>Sediminitomix</taxon>
    </lineage>
</organism>
<accession>A0A315Z0Q4</accession>
<evidence type="ECO:0000313" key="1">
    <source>
        <dbReference type="EMBL" id="PWJ36091.1"/>
    </source>
</evidence>
<proteinExistence type="predicted"/>
<comment type="caution">
    <text evidence="1">The sequence shown here is derived from an EMBL/GenBank/DDBJ whole genome shotgun (WGS) entry which is preliminary data.</text>
</comment>
<protein>
    <submittedName>
        <fullName evidence="1">Uncharacterized protein</fullName>
    </submittedName>
</protein>
<dbReference type="Proteomes" id="UP000245535">
    <property type="component" value="Unassembled WGS sequence"/>
</dbReference>
<sequence length="160" mass="17856">MINRQTNSLFGIVGFLALSLSMLSCNNNDETSIANGVIDERGLVISVNWINEENELEQGADLDLFLELDSSIILSAESSNPESETIELPFNFPDGTYELFIKGFNNLTLVEYDFTAKGSSSSLEFTPWPSGVIADSTLQAIEVRNNWFIEKRGARFEFLQ</sequence>
<keyword evidence="2" id="KW-1185">Reference proteome</keyword>
<reference evidence="1 2" key="1">
    <citation type="submission" date="2018-03" db="EMBL/GenBank/DDBJ databases">
        <title>Genomic Encyclopedia of Archaeal and Bacterial Type Strains, Phase II (KMG-II): from individual species to whole genera.</title>
        <authorList>
            <person name="Goeker M."/>
        </authorList>
    </citation>
    <scope>NUCLEOTIDE SEQUENCE [LARGE SCALE GENOMIC DNA]</scope>
    <source>
        <strain evidence="1 2">DSM 28229</strain>
    </source>
</reference>
<evidence type="ECO:0000313" key="2">
    <source>
        <dbReference type="Proteomes" id="UP000245535"/>
    </source>
</evidence>